<name>A0A0H2SEX0_9AGAM</name>
<evidence type="ECO:0000256" key="5">
    <source>
        <dbReference type="SAM" id="MobiDB-lite"/>
    </source>
</evidence>
<evidence type="ECO:0000313" key="7">
    <source>
        <dbReference type="EMBL" id="KLO15606.1"/>
    </source>
</evidence>
<dbReference type="InterPro" id="IPR051694">
    <property type="entry name" value="Immunoregulatory_rcpt-like"/>
</dbReference>
<accession>A0A0H2SEX0</accession>
<keyword evidence="3 6" id="KW-1133">Transmembrane helix</keyword>
<evidence type="ECO:0000256" key="1">
    <source>
        <dbReference type="ARBA" id="ARBA00004167"/>
    </source>
</evidence>
<keyword evidence="4 6" id="KW-0472">Membrane</keyword>
<feature type="region of interest" description="Disordered" evidence="5">
    <location>
        <begin position="228"/>
        <end position="247"/>
    </location>
</feature>
<dbReference type="GO" id="GO:0016020">
    <property type="term" value="C:membrane"/>
    <property type="evidence" value="ECO:0007669"/>
    <property type="project" value="UniProtKB-SubCell"/>
</dbReference>
<dbReference type="PANTHER" id="PTHR15549:SF26">
    <property type="entry name" value="AXIAL BUDDING PATTERN PROTEIN 2-RELATED"/>
    <property type="match status" value="1"/>
</dbReference>
<organism evidence="7 8">
    <name type="scientific">Schizopora paradoxa</name>
    <dbReference type="NCBI Taxonomy" id="27342"/>
    <lineage>
        <taxon>Eukaryota</taxon>
        <taxon>Fungi</taxon>
        <taxon>Dikarya</taxon>
        <taxon>Basidiomycota</taxon>
        <taxon>Agaricomycotina</taxon>
        <taxon>Agaricomycetes</taxon>
        <taxon>Hymenochaetales</taxon>
        <taxon>Schizoporaceae</taxon>
        <taxon>Schizopora</taxon>
    </lineage>
</organism>
<dbReference type="STRING" id="27342.A0A0H2SEX0"/>
<protein>
    <submittedName>
        <fullName evidence="7">Uncharacterized protein</fullName>
    </submittedName>
</protein>
<evidence type="ECO:0000256" key="2">
    <source>
        <dbReference type="ARBA" id="ARBA00022692"/>
    </source>
</evidence>
<sequence>MSRFGRRTFRHRIRQAPGSGTPTPVQAESPSKASSTTNSSKSSTQSSSTSSSSSSHSSSSQSQSSSSSSSTSSSSSSSSSTHPPSTFAALESQSSSHSTTTTNSPTTQANQPANTVTPLSTTTVVIIVSSPTSTSEPETVSASSSTKRTKTVAISSSIGFMLVLAAFCLLYWFCRRRKRMSRYVRRGSRATLDSQRSMLPRSFEGDHADATLSDMSLLIPHGNANSGLFSNEKRPLRSPSPARIHTGPGVAIVTNSLERPDSEVIEISPYGTTPVQRPQVDANSVVLDITNSPVQPAAPARGFNAKISRVLSRQSFAASFWSAWSRVADPGDPLPDYASTIAPSSRFSRAPSVRSRAVPVEPFQQPPNYPLDLARKIAEQYPRPSNRMHSPSRNASPGF</sequence>
<dbReference type="InParanoid" id="A0A0H2SEX0"/>
<dbReference type="Proteomes" id="UP000053477">
    <property type="component" value="Unassembled WGS sequence"/>
</dbReference>
<dbReference type="EMBL" id="KQ085927">
    <property type="protein sequence ID" value="KLO15606.1"/>
    <property type="molecule type" value="Genomic_DNA"/>
</dbReference>
<reference evidence="7 8" key="1">
    <citation type="submission" date="2015-04" db="EMBL/GenBank/DDBJ databases">
        <title>Complete genome sequence of Schizopora paradoxa KUC8140, a cosmopolitan wood degrader in East Asia.</title>
        <authorList>
            <consortium name="DOE Joint Genome Institute"/>
            <person name="Min B."/>
            <person name="Park H."/>
            <person name="Jang Y."/>
            <person name="Kim J.-J."/>
            <person name="Kim K.H."/>
            <person name="Pangilinan J."/>
            <person name="Lipzen A."/>
            <person name="Riley R."/>
            <person name="Grigoriev I.V."/>
            <person name="Spatafora J.W."/>
            <person name="Choi I.-G."/>
        </authorList>
    </citation>
    <scope>NUCLEOTIDE SEQUENCE [LARGE SCALE GENOMIC DNA]</scope>
    <source>
        <strain evidence="7 8">KUC8140</strain>
    </source>
</reference>
<keyword evidence="2 6" id="KW-0812">Transmembrane</keyword>
<feature type="region of interest" description="Disordered" evidence="5">
    <location>
        <begin position="349"/>
        <end position="399"/>
    </location>
</feature>
<evidence type="ECO:0000256" key="4">
    <source>
        <dbReference type="ARBA" id="ARBA00023136"/>
    </source>
</evidence>
<gene>
    <name evidence="7" type="ORF">SCHPADRAFT_255130</name>
</gene>
<proteinExistence type="predicted"/>
<feature type="region of interest" description="Disordered" evidence="5">
    <location>
        <begin position="1"/>
        <end position="117"/>
    </location>
</feature>
<evidence type="ECO:0000256" key="6">
    <source>
        <dbReference type="SAM" id="Phobius"/>
    </source>
</evidence>
<dbReference type="GO" id="GO:0071944">
    <property type="term" value="C:cell periphery"/>
    <property type="evidence" value="ECO:0007669"/>
    <property type="project" value="UniProtKB-ARBA"/>
</dbReference>
<feature type="transmembrane region" description="Helical" evidence="6">
    <location>
        <begin position="152"/>
        <end position="173"/>
    </location>
</feature>
<comment type="subcellular location">
    <subcellularLocation>
        <location evidence="1">Membrane</location>
        <topology evidence="1">Single-pass membrane protein</topology>
    </subcellularLocation>
</comment>
<dbReference type="AlphaFoldDB" id="A0A0H2SEX0"/>
<feature type="compositionally biased region" description="Low complexity" evidence="5">
    <location>
        <begin position="29"/>
        <end position="107"/>
    </location>
</feature>
<evidence type="ECO:0000313" key="8">
    <source>
        <dbReference type="Proteomes" id="UP000053477"/>
    </source>
</evidence>
<keyword evidence="8" id="KW-1185">Reference proteome</keyword>
<feature type="compositionally biased region" description="Basic residues" evidence="5">
    <location>
        <begin position="1"/>
        <end position="14"/>
    </location>
</feature>
<feature type="compositionally biased region" description="Polar residues" evidence="5">
    <location>
        <begin position="18"/>
        <end position="28"/>
    </location>
</feature>
<dbReference type="PANTHER" id="PTHR15549">
    <property type="entry name" value="PAIRED IMMUNOGLOBULIN-LIKE TYPE 2 RECEPTOR"/>
    <property type="match status" value="1"/>
</dbReference>
<feature type="compositionally biased region" description="Polar residues" evidence="5">
    <location>
        <begin position="387"/>
        <end position="399"/>
    </location>
</feature>
<evidence type="ECO:0000256" key="3">
    <source>
        <dbReference type="ARBA" id="ARBA00022989"/>
    </source>
</evidence>